<reference evidence="3 4" key="3">
    <citation type="submission" date="2020-08" db="EMBL/GenBank/DDBJ databases">
        <title>Genomic Encyclopedia of Type Strains, Phase IV (KMG-IV): sequencing the most valuable type-strain genomes for metagenomic binning, comparative biology and taxonomic classification.</title>
        <authorList>
            <person name="Goeker M."/>
        </authorList>
    </citation>
    <scope>NUCLEOTIDE SEQUENCE [LARGE SCALE GENOMIC DNA]</scope>
    <source>
        <strain evidence="3 4">DSM 24105</strain>
    </source>
</reference>
<proteinExistence type="predicted"/>
<gene>
    <name evidence="2" type="ORF">GCM10007884_20700</name>
    <name evidence="3" type="ORF">GGR33_003074</name>
</gene>
<evidence type="ECO:0008006" key="6">
    <source>
        <dbReference type="Google" id="ProtNLM"/>
    </source>
</evidence>
<comment type="caution">
    <text evidence="3">The sequence shown here is derived from an EMBL/GenBank/DDBJ whole genome shotgun (WGS) entry which is preliminary data.</text>
</comment>
<dbReference type="RefSeq" id="WP_183506616.1">
    <property type="nucleotide sequence ID" value="NZ_BSPG01000009.1"/>
</dbReference>
<protein>
    <recommendedName>
        <fullName evidence="6">DUF3617 family protein</fullName>
    </recommendedName>
</protein>
<dbReference type="EMBL" id="BSPG01000009">
    <property type="protein sequence ID" value="GLS44083.1"/>
    <property type="molecule type" value="Genomic_DNA"/>
</dbReference>
<keyword evidence="5" id="KW-1185">Reference proteome</keyword>
<evidence type="ECO:0000313" key="5">
    <source>
        <dbReference type="Proteomes" id="UP001156881"/>
    </source>
</evidence>
<reference evidence="5" key="2">
    <citation type="journal article" date="2019" name="Int. J. Syst. Evol. Microbiol.">
        <title>The Global Catalogue of Microorganisms (GCM) 10K type strain sequencing project: providing services to taxonomists for standard genome sequencing and annotation.</title>
        <authorList>
            <consortium name="The Broad Institute Genomics Platform"/>
            <consortium name="The Broad Institute Genome Sequencing Center for Infectious Disease"/>
            <person name="Wu L."/>
            <person name="Ma J."/>
        </authorList>
    </citation>
    <scope>NUCLEOTIDE SEQUENCE [LARGE SCALE GENOMIC DNA]</scope>
    <source>
        <strain evidence="5">NBRC 107710</strain>
    </source>
</reference>
<evidence type="ECO:0000313" key="2">
    <source>
        <dbReference type="EMBL" id="GLS44083.1"/>
    </source>
</evidence>
<evidence type="ECO:0000313" key="4">
    <source>
        <dbReference type="Proteomes" id="UP000517759"/>
    </source>
</evidence>
<sequence>MRRSIVSLGLAVALSTGSSLAAAADSLPARKAGLWESKNASADGAHSTVRQCIDAATDQQMQGLSDKMGMDCSKKQLTKTATGYLSETSCKMGTISVEGKAVMTGDFNASVRIETDSVMTGLPGVTGPKASHTVIESRWLGPCEAGQKPGDIILESGKTVKLPAMPR</sequence>
<dbReference type="EMBL" id="JACIDN010000005">
    <property type="protein sequence ID" value="MBB3903565.1"/>
    <property type="molecule type" value="Genomic_DNA"/>
</dbReference>
<dbReference type="Proteomes" id="UP000517759">
    <property type="component" value="Unassembled WGS sequence"/>
</dbReference>
<organism evidence="3 4">
    <name type="scientific">Methylobacterium brachythecii</name>
    <dbReference type="NCBI Taxonomy" id="1176177"/>
    <lineage>
        <taxon>Bacteria</taxon>
        <taxon>Pseudomonadati</taxon>
        <taxon>Pseudomonadota</taxon>
        <taxon>Alphaproteobacteria</taxon>
        <taxon>Hyphomicrobiales</taxon>
        <taxon>Methylobacteriaceae</taxon>
        <taxon>Methylobacterium</taxon>
    </lineage>
</organism>
<keyword evidence="1" id="KW-0732">Signal</keyword>
<reference evidence="2" key="4">
    <citation type="submission" date="2023-01" db="EMBL/GenBank/DDBJ databases">
        <title>Draft genome sequence of Methylobacterium brachythecii strain NBRC 107710.</title>
        <authorList>
            <person name="Sun Q."/>
            <person name="Mori K."/>
        </authorList>
    </citation>
    <scope>NUCLEOTIDE SEQUENCE</scope>
    <source>
        <strain evidence="2">NBRC 107710</strain>
    </source>
</reference>
<dbReference type="AlphaFoldDB" id="A0A7W6AHQ8"/>
<reference evidence="2" key="1">
    <citation type="journal article" date="2014" name="Int. J. Syst. Evol. Microbiol.">
        <title>Complete genome of a new Firmicutes species belonging to the dominant human colonic microbiota ('Ruminococcus bicirculans') reveals two chromosomes and a selective capacity to utilize plant glucans.</title>
        <authorList>
            <consortium name="NISC Comparative Sequencing Program"/>
            <person name="Wegmann U."/>
            <person name="Louis P."/>
            <person name="Goesmann A."/>
            <person name="Henrissat B."/>
            <person name="Duncan S.H."/>
            <person name="Flint H.J."/>
        </authorList>
    </citation>
    <scope>NUCLEOTIDE SEQUENCE</scope>
    <source>
        <strain evidence="2">NBRC 107710</strain>
    </source>
</reference>
<dbReference type="Pfam" id="PF12276">
    <property type="entry name" value="DUF3617"/>
    <property type="match status" value="1"/>
</dbReference>
<feature type="signal peptide" evidence="1">
    <location>
        <begin position="1"/>
        <end position="21"/>
    </location>
</feature>
<dbReference type="Proteomes" id="UP001156881">
    <property type="component" value="Unassembled WGS sequence"/>
</dbReference>
<dbReference type="InterPro" id="IPR022061">
    <property type="entry name" value="DUF3617"/>
</dbReference>
<accession>A0A7W6AHQ8</accession>
<name>A0A7W6AHQ8_9HYPH</name>
<evidence type="ECO:0000256" key="1">
    <source>
        <dbReference type="SAM" id="SignalP"/>
    </source>
</evidence>
<feature type="chain" id="PRO_5031530366" description="DUF3617 family protein" evidence="1">
    <location>
        <begin position="22"/>
        <end position="167"/>
    </location>
</feature>
<evidence type="ECO:0000313" key="3">
    <source>
        <dbReference type="EMBL" id="MBB3903565.1"/>
    </source>
</evidence>